<keyword evidence="2 6" id="KW-0812">Transmembrane</keyword>
<dbReference type="EMBL" id="PGTZ01000008">
    <property type="protein sequence ID" value="PJI93354.1"/>
    <property type="molecule type" value="Genomic_DNA"/>
</dbReference>
<name>A0A2M8WR28_9MICO</name>
<feature type="transmembrane region" description="Helical" evidence="6">
    <location>
        <begin position="43"/>
        <end position="65"/>
    </location>
</feature>
<dbReference type="Gene3D" id="1.20.1250.20">
    <property type="entry name" value="MFS general substrate transporter like domains"/>
    <property type="match status" value="1"/>
</dbReference>
<evidence type="ECO:0000256" key="1">
    <source>
        <dbReference type="ARBA" id="ARBA00004651"/>
    </source>
</evidence>
<evidence type="ECO:0000313" key="9">
    <source>
        <dbReference type="Proteomes" id="UP000231586"/>
    </source>
</evidence>
<feature type="transmembrane region" description="Helical" evidence="6">
    <location>
        <begin position="167"/>
        <end position="193"/>
    </location>
</feature>
<dbReference type="GO" id="GO:0005886">
    <property type="term" value="C:plasma membrane"/>
    <property type="evidence" value="ECO:0007669"/>
    <property type="project" value="UniProtKB-SubCell"/>
</dbReference>
<dbReference type="CDD" id="cd17321">
    <property type="entry name" value="MFS_MMR_MDR_like"/>
    <property type="match status" value="1"/>
</dbReference>
<evidence type="ECO:0000313" key="8">
    <source>
        <dbReference type="EMBL" id="PJI93354.1"/>
    </source>
</evidence>
<comment type="caution">
    <text evidence="8">The sequence shown here is derived from an EMBL/GenBank/DDBJ whole genome shotgun (WGS) entry which is preliminary data.</text>
</comment>
<proteinExistence type="predicted"/>
<feature type="region of interest" description="Disordered" evidence="5">
    <location>
        <begin position="1"/>
        <end position="35"/>
    </location>
</feature>
<feature type="transmembrane region" description="Helical" evidence="6">
    <location>
        <begin position="478"/>
        <end position="495"/>
    </location>
</feature>
<evidence type="ECO:0000256" key="3">
    <source>
        <dbReference type="ARBA" id="ARBA00022989"/>
    </source>
</evidence>
<protein>
    <submittedName>
        <fullName evidence="8">EmrB/QacA subfamily drug resistance transporter</fullName>
    </submittedName>
</protein>
<feature type="transmembrane region" description="Helical" evidence="6">
    <location>
        <begin position="334"/>
        <end position="356"/>
    </location>
</feature>
<keyword evidence="3 6" id="KW-1133">Transmembrane helix</keyword>
<dbReference type="InterPro" id="IPR020846">
    <property type="entry name" value="MFS_dom"/>
</dbReference>
<feature type="transmembrane region" description="Helical" evidence="6">
    <location>
        <begin position="368"/>
        <end position="391"/>
    </location>
</feature>
<sequence>MTDSSSPSAAPDHRDLPTGHQRAATAADGPAGDQATDPRRWKVLAVCLSAGFVTLLDVSIVNVAMPSIQHSLHASATSLQLVVAGYTLAFGLVLVPAGRLGDAGSRRFLFVGGLVAFAVASLAAGLSPTDEWLAVARLFQGACAGLVSPQITGMIQQEFRGYERARAFGMFGATVGVATAVGPLLGGVIIQVFGEDSGWRWVFGINVPIIAVVLVAALRVVPRGTRGRRAGLDPGGLVLVALTTVAVMVPFVTTTGTGDDPARWWWLLVAALGAVATIGWERREARVGRDPVLAPDVLRLRSFRFGSLLGLAYFAGFTSVFLVVTLYLQDGLGLSALQAGLVGLPFAIASGTSALLSGRAVARWGRPLVVVGLVVVVIGLVGTDTAIRVIDAQPGDAALVCVVVACTQCVAGAGSGLVIAPNQTLTLAEVPVRYAGVAGSMLQVGQRIGSAIGISAVLSMDYGALASGASQAEAVGKGLLVTVGLVLVALVIAVLDARVRSRDPAESST</sequence>
<dbReference type="PANTHER" id="PTHR42718:SF39">
    <property type="entry name" value="ACTINORHODIN TRANSPORTER-RELATED"/>
    <property type="match status" value="1"/>
</dbReference>
<feature type="transmembrane region" description="Helical" evidence="6">
    <location>
        <begin position="108"/>
        <end position="126"/>
    </location>
</feature>
<feature type="domain" description="Major facilitator superfamily (MFS) profile" evidence="7">
    <location>
        <begin position="43"/>
        <end position="501"/>
    </location>
</feature>
<dbReference type="PANTHER" id="PTHR42718">
    <property type="entry name" value="MAJOR FACILITATOR SUPERFAMILY MULTIDRUG TRANSPORTER MFSC"/>
    <property type="match status" value="1"/>
</dbReference>
<dbReference type="InterPro" id="IPR036259">
    <property type="entry name" value="MFS_trans_sf"/>
</dbReference>
<organism evidence="8 9">
    <name type="scientific">Luteimicrobium subarcticum</name>
    <dbReference type="NCBI Taxonomy" id="620910"/>
    <lineage>
        <taxon>Bacteria</taxon>
        <taxon>Bacillati</taxon>
        <taxon>Actinomycetota</taxon>
        <taxon>Actinomycetes</taxon>
        <taxon>Micrococcales</taxon>
        <taxon>Luteimicrobium</taxon>
    </lineage>
</organism>
<comment type="subcellular location">
    <subcellularLocation>
        <location evidence="1">Cell membrane</location>
        <topology evidence="1">Multi-pass membrane protein</topology>
    </subcellularLocation>
</comment>
<keyword evidence="9" id="KW-1185">Reference proteome</keyword>
<feature type="transmembrane region" description="Helical" evidence="6">
    <location>
        <begin position="230"/>
        <end position="252"/>
    </location>
</feature>
<evidence type="ECO:0000256" key="5">
    <source>
        <dbReference type="SAM" id="MobiDB-lite"/>
    </source>
</evidence>
<dbReference type="AlphaFoldDB" id="A0A2M8WR28"/>
<dbReference type="Proteomes" id="UP000231586">
    <property type="component" value="Unassembled WGS sequence"/>
</dbReference>
<evidence type="ECO:0000256" key="4">
    <source>
        <dbReference type="ARBA" id="ARBA00023136"/>
    </source>
</evidence>
<feature type="transmembrane region" description="Helical" evidence="6">
    <location>
        <begin position="264"/>
        <end position="280"/>
    </location>
</feature>
<dbReference type="PROSITE" id="PS50850">
    <property type="entry name" value="MFS"/>
    <property type="match status" value="1"/>
</dbReference>
<reference evidence="8 9" key="1">
    <citation type="submission" date="2017-11" db="EMBL/GenBank/DDBJ databases">
        <title>Genomic Encyclopedia of Archaeal and Bacterial Type Strains, Phase II (KMG-II): From Individual Species to Whole Genera.</title>
        <authorList>
            <person name="Goeker M."/>
        </authorList>
    </citation>
    <scope>NUCLEOTIDE SEQUENCE [LARGE SCALE GENOMIC DNA]</scope>
    <source>
        <strain evidence="8 9">DSM 22413</strain>
    </source>
</reference>
<dbReference type="GO" id="GO:0022857">
    <property type="term" value="F:transmembrane transporter activity"/>
    <property type="evidence" value="ECO:0007669"/>
    <property type="project" value="InterPro"/>
</dbReference>
<keyword evidence="4 6" id="KW-0472">Membrane</keyword>
<feature type="transmembrane region" description="Helical" evidence="6">
    <location>
        <begin position="132"/>
        <end position="155"/>
    </location>
</feature>
<dbReference type="PRINTS" id="PR01036">
    <property type="entry name" value="TCRTETB"/>
</dbReference>
<dbReference type="SUPFAM" id="SSF103473">
    <property type="entry name" value="MFS general substrate transporter"/>
    <property type="match status" value="1"/>
</dbReference>
<gene>
    <name evidence="8" type="ORF">CLV34_1923</name>
</gene>
<evidence type="ECO:0000256" key="2">
    <source>
        <dbReference type="ARBA" id="ARBA00022692"/>
    </source>
</evidence>
<dbReference type="InterPro" id="IPR011701">
    <property type="entry name" value="MFS"/>
</dbReference>
<dbReference type="Pfam" id="PF07690">
    <property type="entry name" value="MFS_1"/>
    <property type="match status" value="1"/>
</dbReference>
<feature type="transmembrane region" description="Helical" evidence="6">
    <location>
        <begin position="77"/>
        <end position="96"/>
    </location>
</feature>
<feature type="transmembrane region" description="Helical" evidence="6">
    <location>
        <begin position="308"/>
        <end position="328"/>
    </location>
</feature>
<dbReference type="Gene3D" id="1.20.1720.10">
    <property type="entry name" value="Multidrug resistance protein D"/>
    <property type="match status" value="1"/>
</dbReference>
<evidence type="ECO:0000259" key="7">
    <source>
        <dbReference type="PROSITE" id="PS50850"/>
    </source>
</evidence>
<dbReference type="RefSeq" id="WP_245859150.1">
    <property type="nucleotide sequence ID" value="NZ_PGTZ01000008.1"/>
</dbReference>
<feature type="transmembrane region" description="Helical" evidence="6">
    <location>
        <begin position="199"/>
        <end position="218"/>
    </location>
</feature>
<accession>A0A2M8WR28</accession>
<evidence type="ECO:0000256" key="6">
    <source>
        <dbReference type="SAM" id="Phobius"/>
    </source>
</evidence>